<dbReference type="SUPFAM" id="SSF52172">
    <property type="entry name" value="CheY-like"/>
    <property type="match status" value="1"/>
</dbReference>
<keyword evidence="9" id="KW-1185">Reference proteome</keyword>
<protein>
    <submittedName>
        <fullName evidence="8">DNA-binding response regulator mtrA</fullName>
    </submittedName>
</protein>
<dbReference type="Pfam" id="PF12728">
    <property type="entry name" value="HTH_17"/>
    <property type="match status" value="1"/>
</dbReference>
<dbReference type="InterPro" id="IPR041657">
    <property type="entry name" value="HTH_17"/>
</dbReference>
<evidence type="ECO:0000256" key="6">
    <source>
        <dbReference type="PROSITE-ProRule" id="PRU00169"/>
    </source>
</evidence>
<organism evidence="8 9">
    <name type="scientific">Bordetella ansorpii</name>
    <dbReference type="NCBI Taxonomy" id="288768"/>
    <lineage>
        <taxon>Bacteria</taxon>
        <taxon>Pseudomonadati</taxon>
        <taxon>Pseudomonadota</taxon>
        <taxon>Betaproteobacteria</taxon>
        <taxon>Burkholderiales</taxon>
        <taxon>Alcaligenaceae</taxon>
        <taxon>Bordetella</taxon>
    </lineage>
</organism>
<dbReference type="AlphaFoldDB" id="A0A157SIX9"/>
<dbReference type="GO" id="GO:0000976">
    <property type="term" value="F:transcription cis-regulatory region binding"/>
    <property type="evidence" value="ECO:0007669"/>
    <property type="project" value="TreeGrafter"/>
</dbReference>
<dbReference type="Gene3D" id="3.40.50.2300">
    <property type="match status" value="1"/>
</dbReference>
<sequence>MPNLPHFEISPLFAMSSPDSPYITTKVAAEMIGVSVRTIQLWVEAGVLQAWKTEGGHRRVIRASVEEMLRKRAEAGGQALPNTEGGPMRVVVVEDDVHLQTMYELALTSLPFPLEMKMAGDGFTGLVRIGEFRPHVIIADLNLPGLDGFRMIRALREAPESQTAELYVISALTQADIDDRGGLPPDVTVLAKPVPMSKLEALMTRAHDRLRGHGTASFPPR</sequence>
<keyword evidence="2" id="KW-0902">Two-component regulatory system</keyword>
<dbReference type="GO" id="GO:0005829">
    <property type="term" value="C:cytosol"/>
    <property type="evidence" value="ECO:0007669"/>
    <property type="project" value="TreeGrafter"/>
</dbReference>
<name>A0A157SIX9_9BORD</name>
<dbReference type="PANTHER" id="PTHR48111">
    <property type="entry name" value="REGULATOR OF RPOS"/>
    <property type="match status" value="1"/>
</dbReference>
<dbReference type="SMART" id="SM00448">
    <property type="entry name" value="REC"/>
    <property type="match status" value="1"/>
</dbReference>
<dbReference type="InterPro" id="IPR001789">
    <property type="entry name" value="Sig_transdc_resp-reg_receiver"/>
</dbReference>
<dbReference type="GO" id="GO:0006355">
    <property type="term" value="P:regulation of DNA-templated transcription"/>
    <property type="evidence" value="ECO:0007669"/>
    <property type="project" value="TreeGrafter"/>
</dbReference>
<dbReference type="CDD" id="cd04762">
    <property type="entry name" value="HTH_MerR-trunc"/>
    <property type="match status" value="1"/>
</dbReference>
<dbReference type="PROSITE" id="PS50110">
    <property type="entry name" value="RESPONSE_REGULATORY"/>
    <property type="match status" value="1"/>
</dbReference>
<accession>A0A157SIX9</accession>
<keyword evidence="3" id="KW-0805">Transcription regulation</keyword>
<evidence type="ECO:0000313" key="8">
    <source>
        <dbReference type="EMBL" id="SAI69866.1"/>
    </source>
</evidence>
<evidence type="ECO:0000256" key="4">
    <source>
        <dbReference type="ARBA" id="ARBA00023125"/>
    </source>
</evidence>
<dbReference type="InterPro" id="IPR039420">
    <property type="entry name" value="WalR-like"/>
</dbReference>
<keyword evidence="4 8" id="KW-0238">DNA-binding</keyword>
<reference evidence="8 9" key="1">
    <citation type="submission" date="2016-04" db="EMBL/GenBank/DDBJ databases">
        <authorList>
            <consortium name="Pathogen Informatics"/>
        </authorList>
    </citation>
    <scope>NUCLEOTIDE SEQUENCE [LARGE SCALE GENOMIC DNA]</scope>
    <source>
        <strain evidence="8 9">H050680373</strain>
    </source>
</reference>
<dbReference type="Proteomes" id="UP000076848">
    <property type="component" value="Unassembled WGS sequence"/>
</dbReference>
<dbReference type="Pfam" id="PF00072">
    <property type="entry name" value="Response_reg"/>
    <property type="match status" value="1"/>
</dbReference>
<evidence type="ECO:0000256" key="3">
    <source>
        <dbReference type="ARBA" id="ARBA00023015"/>
    </source>
</evidence>
<evidence type="ECO:0000256" key="2">
    <source>
        <dbReference type="ARBA" id="ARBA00023012"/>
    </source>
</evidence>
<keyword evidence="1 6" id="KW-0597">Phosphoprotein</keyword>
<dbReference type="InterPro" id="IPR011006">
    <property type="entry name" value="CheY-like_superfamily"/>
</dbReference>
<dbReference type="GO" id="GO:0032993">
    <property type="term" value="C:protein-DNA complex"/>
    <property type="evidence" value="ECO:0007669"/>
    <property type="project" value="TreeGrafter"/>
</dbReference>
<evidence type="ECO:0000313" key="9">
    <source>
        <dbReference type="Proteomes" id="UP000076848"/>
    </source>
</evidence>
<evidence type="ECO:0000256" key="1">
    <source>
        <dbReference type="ARBA" id="ARBA00022553"/>
    </source>
</evidence>
<dbReference type="GO" id="GO:0000156">
    <property type="term" value="F:phosphorelay response regulator activity"/>
    <property type="evidence" value="ECO:0007669"/>
    <property type="project" value="TreeGrafter"/>
</dbReference>
<evidence type="ECO:0000259" key="7">
    <source>
        <dbReference type="PROSITE" id="PS50110"/>
    </source>
</evidence>
<dbReference type="STRING" id="288768.SAMEA3906486_02756"/>
<feature type="modified residue" description="4-aspartylphosphate" evidence="6">
    <location>
        <position position="140"/>
    </location>
</feature>
<proteinExistence type="predicted"/>
<dbReference type="Gene3D" id="1.10.1660.10">
    <property type="match status" value="1"/>
</dbReference>
<keyword evidence="5" id="KW-0804">Transcription</keyword>
<dbReference type="PANTHER" id="PTHR48111:SF1">
    <property type="entry name" value="TWO-COMPONENT RESPONSE REGULATOR ORR33"/>
    <property type="match status" value="1"/>
</dbReference>
<evidence type="ECO:0000256" key="5">
    <source>
        <dbReference type="ARBA" id="ARBA00023163"/>
    </source>
</evidence>
<dbReference type="EMBL" id="FKIF01000006">
    <property type="protein sequence ID" value="SAI69866.1"/>
    <property type="molecule type" value="Genomic_DNA"/>
</dbReference>
<dbReference type="SUPFAM" id="SSF46955">
    <property type="entry name" value="Putative DNA-binding domain"/>
    <property type="match status" value="1"/>
</dbReference>
<dbReference type="InterPro" id="IPR010093">
    <property type="entry name" value="SinI_DNA-bd"/>
</dbReference>
<dbReference type="InterPro" id="IPR009061">
    <property type="entry name" value="DNA-bd_dom_put_sf"/>
</dbReference>
<dbReference type="NCBIfam" id="TIGR01764">
    <property type="entry name" value="excise"/>
    <property type="match status" value="1"/>
</dbReference>
<feature type="domain" description="Response regulatory" evidence="7">
    <location>
        <begin position="89"/>
        <end position="207"/>
    </location>
</feature>
<gene>
    <name evidence="8" type="primary">mtrA</name>
    <name evidence="8" type="ORF">SAMEA3906486_02756</name>
</gene>